<sequence>DEAKPKINLHHYKHLSRSEIEDEIGEMYW</sequence>
<evidence type="ECO:0000313" key="3">
    <source>
        <dbReference type="Proteomes" id="UP000663866"/>
    </source>
</evidence>
<gene>
    <name evidence="1" type="ORF">OVN521_LOCUS48004</name>
    <name evidence="2" type="ORF">OVN521_LOCUS50740</name>
</gene>
<protein>
    <submittedName>
        <fullName evidence="1">Uncharacterized protein</fullName>
    </submittedName>
</protein>
<accession>A0A821HRL6</accession>
<feature type="non-terminal residue" evidence="1">
    <location>
        <position position="1"/>
    </location>
</feature>
<evidence type="ECO:0000313" key="2">
    <source>
        <dbReference type="EMBL" id="CAF4768344.1"/>
    </source>
</evidence>
<keyword evidence="3" id="KW-1185">Reference proteome</keyword>
<comment type="caution">
    <text evidence="1">The sequence shown here is derived from an EMBL/GenBank/DDBJ whole genome shotgun (WGS) entry which is preliminary data.</text>
</comment>
<dbReference type="EMBL" id="CAJOBG010118361">
    <property type="protein sequence ID" value="CAF4768344.1"/>
    <property type="molecule type" value="Genomic_DNA"/>
</dbReference>
<reference evidence="1" key="1">
    <citation type="submission" date="2021-02" db="EMBL/GenBank/DDBJ databases">
        <authorList>
            <person name="Nowell W R."/>
        </authorList>
    </citation>
    <scope>NUCLEOTIDE SEQUENCE</scope>
</reference>
<dbReference type="AlphaFoldDB" id="A0A821HRL6"/>
<dbReference type="EMBL" id="CAJOBG010097479">
    <property type="protein sequence ID" value="CAF4689392.1"/>
    <property type="molecule type" value="Genomic_DNA"/>
</dbReference>
<dbReference type="Proteomes" id="UP000663866">
    <property type="component" value="Unassembled WGS sequence"/>
</dbReference>
<organism evidence="1 3">
    <name type="scientific">Rotaria magnacalcarata</name>
    <dbReference type="NCBI Taxonomy" id="392030"/>
    <lineage>
        <taxon>Eukaryota</taxon>
        <taxon>Metazoa</taxon>
        <taxon>Spiralia</taxon>
        <taxon>Gnathifera</taxon>
        <taxon>Rotifera</taxon>
        <taxon>Eurotatoria</taxon>
        <taxon>Bdelloidea</taxon>
        <taxon>Philodinida</taxon>
        <taxon>Philodinidae</taxon>
        <taxon>Rotaria</taxon>
    </lineage>
</organism>
<name>A0A821HRL6_9BILA</name>
<proteinExistence type="predicted"/>
<evidence type="ECO:0000313" key="1">
    <source>
        <dbReference type="EMBL" id="CAF4689392.1"/>
    </source>
</evidence>